<dbReference type="GO" id="GO:0019957">
    <property type="term" value="F:C-C chemokine binding"/>
    <property type="evidence" value="ECO:0007669"/>
    <property type="project" value="InterPro"/>
</dbReference>
<name>A0A131YEX1_RHIAP</name>
<sequence length="137" mass="14863">MNGDESMDDSQEWDEEYDPSESESSIESEESDSSEGYNSSELAQDVCVHDAVNSSLGPVSLGCNVTCLEAKFTSLPNNSICVLNVTHWQVKLMPDYRNFSCLLGTCSNGSCKSPGNTSLCEKFPVMSVGVQDLTTLQ</sequence>
<protein>
    <recommendedName>
        <fullName evidence="6">Evasin</fullName>
    </recommendedName>
</protein>
<accession>A0A131YEX1</accession>
<evidence type="ECO:0000313" key="8">
    <source>
        <dbReference type="EMBL" id="JAP77874.1"/>
    </source>
</evidence>
<keyword evidence="5 6" id="KW-0325">Glycoprotein</keyword>
<reference evidence="8" key="1">
    <citation type="journal article" date="2016" name="Ticks Tick Borne Dis.">
        <title>De novo assembly and annotation of the salivary gland transcriptome of Rhipicephalus appendiculatus male and female ticks during blood feeding.</title>
        <authorList>
            <person name="de Castro M.H."/>
            <person name="de Klerk D."/>
            <person name="Pienaar R."/>
            <person name="Latif A.A."/>
            <person name="Rees D.J."/>
            <person name="Mans B.J."/>
        </authorList>
    </citation>
    <scope>NUCLEOTIDE SEQUENCE</scope>
    <source>
        <tissue evidence="8">Salivary glands</tissue>
    </source>
</reference>
<evidence type="ECO:0000256" key="5">
    <source>
        <dbReference type="ARBA" id="ARBA00023180"/>
    </source>
</evidence>
<evidence type="ECO:0000256" key="7">
    <source>
        <dbReference type="SAM" id="MobiDB-lite"/>
    </source>
</evidence>
<dbReference type="AlphaFoldDB" id="A0A131YEX1"/>
<feature type="compositionally biased region" description="Acidic residues" evidence="7">
    <location>
        <begin position="1"/>
        <end position="33"/>
    </location>
</feature>
<evidence type="ECO:0000256" key="6">
    <source>
        <dbReference type="RuleBase" id="RU369006"/>
    </source>
</evidence>
<evidence type="ECO:0000256" key="4">
    <source>
        <dbReference type="ARBA" id="ARBA00023157"/>
    </source>
</evidence>
<evidence type="ECO:0000256" key="1">
    <source>
        <dbReference type="ARBA" id="ARBA00004613"/>
    </source>
</evidence>
<feature type="region of interest" description="Disordered" evidence="7">
    <location>
        <begin position="1"/>
        <end position="40"/>
    </location>
</feature>
<comment type="subcellular location">
    <subcellularLocation>
        <location evidence="1 6">Secreted</location>
    </subcellularLocation>
</comment>
<dbReference type="Pfam" id="PF19429">
    <property type="entry name" value="EVA_Class_A"/>
    <property type="match status" value="1"/>
</dbReference>
<evidence type="ECO:0000256" key="3">
    <source>
        <dbReference type="ARBA" id="ARBA00022729"/>
    </source>
</evidence>
<dbReference type="EMBL" id="GEDV01010683">
    <property type="protein sequence ID" value="JAP77874.1"/>
    <property type="molecule type" value="Transcribed_RNA"/>
</dbReference>
<keyword evidence="2 6" id="KW-0964">Secreted</keyword>
<dbReference type="InterPro" id="IPR045797">
    <property type="entry name" value="EVA_Class_A"/>
</dbReference>
<keyword evidence="3 6" id="KW-0732">Signal</keyword>
<organism evidence="8">
    <name type="scientific">Rhipicephalus appendiculatus</name>
    <name type="common">Brown ear tick</name>
    <dbReference type="NCBI Taxonomy" id="34631"/>
    <lineage>
        <taxon>Eukaryota</taxon>
        <taxon>Metazoa</taxon>
        <taxon>Ecdysozoa</taxon>
        <taxon>Arthropoda</taxon>
        <taxon>Chelicerata</taxon>
        <taxon>Arachnida</taxon>
        <taxon>Acari</taxon>
        <taxon>Parasitiformes</taxon>
        <taxon>Ixodida</taxon>
        <taxon>Ixodoidea</taxon>
        <taxon>Ixodidae</taxon>
        <taxon>Rhipicephalinae</taxon>
        <taxon>Rhipicephalus</taxon>
        <taxon>Rhipicephalus</taxon>
    </lineage>
</organism>
<evidence type="ECO:0000256" key="2">
    <source>
        <dbReference type="ARBA" id="ARBA00022525"/>
    </source>
</evidence>
<dbReference type="Gene3D" id="2.30.130.100">
    <property type="match status" value="1"/>
</dbReference>
<proteinExistence type="predicted"/>
<dbReference type="GO" id="GO:0005576">
    <property type="term" value="C:extracellular region"/>
    <property type="evidence" value="ECO:0007669"/>
    <property type="project" value="UniProtKB-SubCell"/>
</dbReference>
<comment type="function">
    <text evidence="6">Salivary chemokine-binding protein which binds to host chemokines.</text>
</comment>
<keyword evidence="4 6" id="KW-1015">Disulfide bond</keyword>